<proteinExistence type="predicted"/>
<sequence>MGDSAQRNRRDFAYEVAKRREAAEREQEQRRESLLREREERQQRLEKRREEERREKDRRNHERELRRQKIILDRRCAQLEKEEARKQAILQKTHAKASRVAAVQKPKPVYAFGSSTPRELSFLERLPPEQKIYDRRLTPSCGPTPPPTSPITTPVRQNRKADMSRSLYSGPSRNRTSTANSTLCVASATRSAPHPPSSMTQSMYVASKSPPSANNTPKGRLPVTRRNPVTHTPKAVQSPKPPIPATMRSRRLEQPAQSTPVENKKPPPIRPPPKAAAKTVETNEEPQLEKENVVVEKSISPEPIVENGIVDEPVIIKTLEDEPIITIETDITMIETAVESPLSVEENFIEQKEPVELEVELEEESKPVEEGEIPQVVSIIDDVLNSEAEIEHEPEDTVEVEEHDEKMMGMDVEVVESERMATFDSPVSNGVNVTLESEDDEDPKTETISRDGEHKEINGVLIPEIRNGEAEPARAEMTAMFTVDDLLDNSISESRNEETGFSSPDSPTEKMSVSLSATDISNANEKMTTSVTAVSMQIEKERQERAQRMARVNELLAKTRNGSKLTISPAAPLASGTGINNGNISKPVTEESPVTPVNGETTTTVENQQNGFASAKAPTPPLILNQKPILDGISLSSSTAKALQRLQLMRNGGLNGNTTPQKKIEPVSLAEEFSQLNIGLPGTPDHYPPEDPHVRAVTQS</sequence>
<dbReference type="AlphaFoldDB" id="A0A4U5PAI0"/>
<feature type="region of interest" description="Disordered" evidence="1">
    <location>
        <begin position="578"/>
        <end position="602"/>
    </location>
</feature>
<feature type="region of interest" description="Disordered" evidence="1">
    <location>
        <begin position="1"/>
        <end position="68"/>
    </location>
</feature>
<dbReference type="Proteomes" id="UP000298663">
    <property type="component" value="Unassembled WGS sequence"/>
</dbReference>
<feature type="region of interest" description="Disordered" evidence="1">
    <location>
        <begin position="677"/>
        <end position="700"/>
    </location>
</feature>
<accession>A0A4U5PAI0</accession>
<keyword evidence="3" id="KW-1185">Reference proteome</keyword>
<dbReference type="EMBL" id="AZBU02000002">
    <property type="protein sequence ID" value="TKR93298.1"/>
    <property type="molecule type" value="Genomic_DNA"/>
</dbReference>
<dbReference type="OrthoDB" id="5877833at2759"/>
<evidence type="ECO:0000313" key="2">
    <source>
        <dbReference type="EMBL" id="TKR93298.1"/>
    </source>
</evidence>
<evidence type="ECO:0000256" key="1">
    <source>
        <dbReference type="SAM" id="MobiDB-lite"/>
    </source>
</evidence>
<evidence type="ECO:0000313" key="3">
    <source>
        <dbReference type="Proteomes" id="UP000298663"/>
    </source>
</evidence>
<reference evidence="2 3" key="1">
    <citation type="journal article" date="2015" name="Genome Biol.">
        <title>Comparative genomics of Steinernema reveals deeply conserved gene regulatory networks.</title>
        <authorList>
            <person name="Dillman A.R."/>
            <person name="Macchietto M."/>
            <person name="Porter C.F."/>
            <person name="Rogers A."/>
            <person name="Williams B."/>
            <person name="Antoshechkin I."/>
            <person name="Lee M.M."/>
            <person name="Goodwin Z."/>
            <person name="Lu X."/>
            <person name="Lewis E.E."/>
            <person name="Goodrich-Blair H."/>
            <person name="Stock S.P."/>
            <person name="Adams B.J."/>
            <person name="Sternberg P.W."/>
            <person name="Mortazavi A."/>
        </authorList>
    </citation>
    <scope>NUCLEOTIDE SEQUENCE [LARGE SCALE GENOMIC DNA]</scope>
    <source>
        <strain evidence="2 3">ALL</strain>
    </source>
</reference>
<dbReference type="STRING" id="34508.A0A4U5PAI0"/>
<feature type="compositionally biased region" description="Polar residues" evidence="1">
    <location>
        <begin position="425"/>
        <end position="435"/>
    </location>
</feature>
<reference evidence="2 3" key="2">
    <citation type="journal article" date="2019" name="G3 (Bethesda)">
        <title>Hybrid Assembly of the Genome of the Entomopathogenic Nematode Steinernema carpocapsae Identifies the X-Chromosome.</title>
        <authorList>
            <person name="Serra L."/>
            <person name="Macchietto M."/>
            <person name="Macias-Munoz A."/>
            <person name="McGill C.J."/>
            <person name="Rodriguez I.M."/>
            <person name="Rodriguez B."/>
            <person name="Murad R."/>
            <person name="Mortazavi A."/>
        </authorList>
    </citation>
    <scope>NUCLEOTIDE SEQUENCE [LARGE SCALE GENOMIC DNA]</scope>
    <source>
        <strain evidence="2 3">ALL</strain>
    </source>
</reference>
<gene>
    <name evidence="2" type="ORF">L596_007781</name>
</gene>
<feature type="region of interest" description="Disordered" evidence="1">
    <location>
        <begin position="425"/>
        <end position="451"/>
    </location>
</feature>
<organism evidence="2 3">
    <name type="scientific">Steinernema carpocapsae</name>
    <name type="common">Entomopathogenic nematode</name>
    <dbReference type="NCBI Taxonomy" id="34508"/>
    <lineage>
        <taxon>Eukaryota</taxon>
        <taxon>Metazoa</taxon>
        <taxon>Ecdysozoa</taxon>
        <taxon>Nematoda</taxon>
        <taxon>Chromadorea</taxon>
        <taxon>Rhabditida</taxon>
        <taxon>Tylenchina</taxon>
        <taxon>Panagrolaimomorpha</taxon>
        <taxon>Strongyloidoidea</taxon>
        <taxon>Steinernematidae</taxon>
        <taxon>Steinernema</taxon>
    </lineage>
</organism>
<protein>
    <submittedName>
        <fullName evidence="2">Uncharacterized protein</fullName>
    </submittedName>
</protein>
<comment type="caution">
    <text evidence="2">The sequence shown here is derived from an EMBL/GenBank/DDBJ whole genome shotgun (WGS) entry which is preliminary data.</text>
</comment>
<name>A0A4U5PAI0_STECR</name>
<feature type="region of interest" description="Disordered" evidence="1">
    <location>
        <begin position="133"/>
        <end position="289"/>
    </location>
</feature>
<feature type="compositionally biased region" description="Polar residues" evidence="1">
    <location>
        <begin position="197"/>
        <end position="217"/>
    </location>
</feature>
<feature type="compositionally biased region" description="Polar residues" evidence="1">
    <location>
        <begin position="166"/>
        <end position="190"/>
    </location>
</feature>